<proteinExistence type="predicted"/>
<feature type="chain" id="PRO_5042139389" description="Mid2 domain-containing protein" evidence="3">
    <location>
        <begin position="24"/>
        <end position="277"/>
    </location>
</feature>
<evidence type="ECO:0000256" key="2">
    <source>
        <dbReference type="SAM" id="Phobius"/>
    </source>
</evidence>
<keyword evidence="2" id="KW-1133">Transmembrane helix</keyword>
<feature type="compositionally biased region" description="Polar residues" evidence="1">
    <location>
        <begin position="236"/>
        <end position="249"/>
    </location>
</feature>
<keyword evidence="2" id="KW-0472">Membrane</keyword>
<protein>
    <recommendedName>
        <fullName evidence="6">Mid2 domain-containing protein</fullName>
    </recommendedName>
</protein>
<evidence type="ECO:0008006" key="6">
    <source>
        <dbReference type="Google" id="ProtNLM"/>
    </source>
</evidence>
<keyword evidence="5" id="KW-1185">Reference proteome</keyword>
<dbReference type="EMBL" id="JANIEX010000855">
    <property type="protein sequence ID" value="KAJ3562555.1"/>
    <property type="molecule type" value="Genomic_DNA"/>
</dbReference>
<feature type="transmembrane region" description="Helical" evidence="2">
    <location>
        <begin position="136"/>
        <end position="158"/>
    </location>
</feature>
<feature type="signal peptide" evidence="3">
    <location>
        <begin position="1"/>
        <end position="23"/>
    </location>
</feature>
<comment type="caution">
    <text evidence="4">The sequence shown here is derived from an EMBL/GenBank/DDBJ whole genome shotgun (WGS) entry which is preliminary data.</text>
</comment>
<evidence type="ECO:0000256" key="1">
    <source>
        <dbReference type="SAM" id="MobiDB-lite"/>
    </source>
</evidence>
<gene>
    <name evidence="4" type="ORF">NP233_g9494</name>
</gene>
<reference evidence="4" key="1">
    <citation type="submission" date="2022-07" db="EMBL/GenBank/DDBJ databases">
        <title>Genome Sequence of Leucocoprinus birnbaumii.</title>
        <authorList>
            <person name="Buettner E."/>
        </authorList>
    </citation>
    <scope>NUCLEOTIDE SEQUENCE</scope>
    <source>
        <strain evidence="4">VT141</strain>
    </source>
</reference>
<evidence type="ECO:0000256" key="3">
    <source>
        <dbReference type="SAM" id="SignalP"/>
    </source>
</evidence>
<dbReference type="AlphaFoldDB" id="A0AAD5VK46"/>
<evidence type="ECO:0000313" key="5">
    <source>
        <dbReference type="Proteomes" id="UP001213000"/>
    </source>
</evidence>
<feature type="region of interest" description="Disordered" evidence="1">
    <location>
        <begin position="201"/>
        <end position="277"/>
    </location>
</feature>
<name>A0AAD5VK46_9AGAR</name>
<keyword evidence="3" id="KW-0732">Signal</keyword>
<organism evidence="4 5">
    <name type="scientific">Leucocoprinus birnbaumii</name>
    <dbReference type="NCBI Taxonomy" id="56174"/>
    <lineage>
        <taxon>Eukaryota</taxon>
        <taxon>Fungi</taxon>
        <taxon>Dikarya</taxon>
        <taxon>Basidiomycota</taxon>
        <taxon>Agaricomycotina</taxon>
        <taxon>Agaricomycetes</taxon>
        <taxon>Agaricomycetidae</taxon>
        <taxon>Agaricales</taxon>
        <taxon>Agaricineae</taxon>
        <taxon>Agaricaceae</taxon>
        <taxon>Leucocoprinus</taxon>
    </lineage>
</organism>
<dbReference type="CDD" id="cd12087">
    <property type="entry name" value="TM_EGFR-like"/>
    <property type="match status" value="1"/>
</dbReference>
<evidence type="ECO:0000313" key="4">
    <source>
        <dbReference type="EMBL" id="KAJ3562555.1"/>
    </source>
</evidence>
<sequence>MVLSAVKTITCAVLFASQFAAKAAMFQRQAPPANPSAIITDTPSATLAPDASLAPSTVTTFVIVTSFAPAPEPSQEQVSTFLDTSTVSGQPFIETRTITLNPTLTVTDGLPMPVIPTSVTSSNPDGNGQSSSNKGAIAGGVLGGLAILVAAFAAFVWFRRRSPKHWRNRTAGRWQSFDYKNGDGSHAHHAIYVGQPVNRAQLDDSKTNDPNPLPPLYIRDRQSAPDQFGDAPGAPSSPQSHARSGSMSAPSHHRRDSSMGGRYDVELLPTGGSSSSW</sequence>
<accession>A0AAD5VK46</accession>
<dbReference type="Proteomes" id="UP001213000">
    <property type="component" value="Unassembled WGS sequence"/>
</dbReference>
<keyword evidence="2" id="KW-0812">Transmembrane</keyword>